<organism evidence="1 2">
    <name type="scientific">Lactuca virosa</name>
    <dbReference type="NCBI Taxonomy" id="75947"/>
    <lineage>
        <taxon>Eukaryota</taxon>
        <taxon>Viridiplantae</taxon>
        <taxon>Streptophyta</taxon>
        <taxon>Embryophyta</taxon>
        <taxon>Tracheophyta</taxon>
        <taxon>Spermatophyta</taxon>
        <taxon>Magnoliopsida</taxon>
        <taxon>eudicotyledons</taxon>
        <taxon>Gunneridae</taxon>
        <taxon>Pentapetalae</taxon>
        <taxon>asterids</taxon>
        <taxon>campanulids</taxon>
        <taxon>Asterales</taxon>
        <taxon>Asteraceae</taxon>
        <taxon>Cichorioideae</taxon>
        <taxon>Cichorieae</taxon>
        <taxon>Lactucinae</taxon>
        <taxon>Lactuca</taxon>
    </lineage>
</organism>
<comment type="caution">
    <text evidence="1">The sequence shown here is derived from an EMBL/GenBank/DDBJ whole genome shotgun (WGS) entry which is preliminary data.</text>
</comment>
<dbReference type="Proteomes" id="UP001157418">
    <property type="component" value="Unassembled WGS sequence"/>
</dbReference>
<sequence>MSLTAQSYGHWIRIWSESSDWLMQARHKVDHENEWATATATGGGGSGVEVAVRWLNRRNTNSAWLIEGGRKRGVAAKPLPAVCGSEAAPATLGCPFFGPTAKAKGEGETSSNCDDFRGGVIFVVSIDRE</sequence>
<name>A0AAU9LSD8_9ASTR</name>
<proteinExistence type="predicted"/>
<gene>
    <name evidence="1" type="ORF">LVIROSA_LOCUS4578</name>
</gene>
<dbReference type="EMBL" id="CAKMRJ010000002">
    <property type="protein sequence ID" value="CAH1416840.1"/>
    <property type="molecule type" value="Genomic_DNA"/>
</dbReference>
<accession>A0AAU9LSD8</accession>
<dbReference type="AlphaFoldDB" id="A0AAU9LSD8"/>
<keyword evidence="2" id="KW-1185">Reference proteome</keyword>
<protein>
    <submittedName>
        <fullName evidence="1">Uncharacterized protein</fullName>
    </submittedName>
</protein>
<evidence type="ECO:0000313" key="1">
    <source>
        <dbReference type="EMBL" id="CAH1416840.1"/>
    </source>
</evidence>
<evidence type="ECO:0000313" key="2">
    <source>
        <dbReference type="Proteomes" id="UP001157418"/>
    </source>
</evidence>
<reference evidence="1 2" key="1">
    <citation type="submission" date="2022-01" db="EMBL/GenBank/DDBJ databases">
        <authorList>
            <person name="Xiong W."/>
            <person name="Schranz E."/>
        </authorList>
    </citation>
    <scope>NUCLEOTIDE SEQUENCE [LARGE SCALE GENOMIC DNA]</scope>
</reference>